<evidence type="ECO:0000313" key="2">
    <source>
        <dbReference type="EMBL" id="JAI06562.1"/>
    </source>
</evidence>
<feature type="compositionally biased region" description="Polar residues" evidence="1">
    <location>
        <begin position="1"/>
        <end position="11"/>
    </location>
</feature>
<name>A0A0E9XVW4_ANGAN</name>
<sequence>MSASQNHTFIGSSHEIRRISRS</sequence>
<dbReference type="EMBL" id="GBXM01002016">
    <property type="protein sequence ID" value="JAI06562.1"/>
    <property type="molecule type" value="Transcribed_RNA"/>
</dbReference>
<feature type="region of interest" description="Disordered" evidence="1">
    <location>
        <begin position="1"/>
        <end position="22"/>
    </location>
</feature>
<evidence type="ECO:0000256" key="1">
    <source>
        <dbReference type="SAM" id="MobiDB-lite"/>
    </source>
</evidence>
<dbReference type="AlphaFoldDB" id="A0A0E9XVW4"/>
<proteinExistence type="predicted"/>
<accession>A0A0E9XVW4</accession>
<protein>
    <submittedName>
        <fullName evidence="2">Uncharacterized protein</fullName>
    </submittedName>
</protein>
<reference evidence="2" key="2">
    <citation type="journal article" date="2015" name="Fish Shellfish Immunol.">
        <title>Early steps in the European eel (Anguilla anguilla)-Vibrio vulnificus interaction in the gills: Role of the RtxA13 toxin.</title>
        <authorList>
            <person name="Callol A."/>
            <person name="Pajuelo D."/>
            <person name="Ebbesson L."/>
            <person name="Teles M."/>
            <person name="MacKenzie S."/>
            <person name="Amaro C."/>
        </authorList>
    </citation>
    <scope>NUCLEOTIDE SEQUENCE</scope>
</reference>
<organism evidence="2">
    <name type="scientific">Anguilla anguilla</name>
    <name type="common">European freshwater eel</name>
    <name type="synonym">Muraena anguilla</name>
    <dbReference type="NCBI Taxonomy" id="7936"/>
    <lineage>
        <taxon>Eukaryota</taxon>
        <taxon>Metazoa</taxon>
        <taxon>Chordata</taxon>
        <taxon>Craniata</taxon>
        <taxon>Vertebrata</taxon>
        <taxon>Euteleostomi</taxon>
        <taxon>Actinopterygii</taxon>
        <taxon>Neopterygii</taxon>
        <taxon>Teleostei</taxon>
        <taxon>Anguilliformes</taxon>
        <taxon>Anguillidae</taxon>
        <taxon>Anguilla</taxon>
    </lineage>
</organism>
<reference evidence="2" key="1">
    <citation type="submission" date="2014-11" db="EMBL/GenBank/DDBJ databases">
        <authorList>
            <person name="Amaro Gonzalez C."/>
        </authorList>
    </citation>
    <scope>NUCLEOTIDE SEQUENCE</scope>
</reference>